<dbReference type="PROSITE" id="PS51257">
    <property type="entry name" value="PROKAR_LIPOPROTEIN"/>
    <property type="match status" value="1"/>
</dbReference>
<dbReference type="RefSeq" id="WP_265049383.1">
    <property type="nucleotide sequence ID" value="NZ_CP100390.1"/>
</dbReference>
<accession>A0ABY6N7E7</accession>
<gene>
    <name evidence="2" type="ORF">NKI27_09305</name>
</gene>
<keyword evidence="1" id="KW-0732">Signal</keyword>
<reference evidence="2" key="1">
    <citation type="submission" date="2022-06" db="EMBL/GenBank/DDBJ databases">
        <title>Alkalimarinus sp. nov., isolated from gut of a Alitta virens.</title>
        <authorList>
            <person name="Yang A.I."/>
            <person name="Shin N.-R."/>
        </authorList>
    </citation>
    <scope>NUCLEOTIDE SEQUENCE</scope>
    <source>
        <strain evidence="2">A2M4</strain>
    </source>
</reference>
<sequence length="162" mass="17378">MKTSKALLLALSILTLAGCSSTIIKTADMLNAEGEAHVCKGKVIGSAISLGNQIIAARNRDACVDIFSKKGFIKVDDIGCYPVIIEMENDKPMVLEAYKISHGLPENMPVSLASINGVEIPNIDAYKQAIFGSIDMPLSFLFDQQGTSISATKKLDECKQTP</sequence>
<dbReference type="EMBL" id="CP100390">
    <property type="protein sequence ID" value="UZE97909.1"/>
    <property type="molecule type" value="Genomic_DNA"/>
</dbReference>
<evidence type="ECO:0000256" key="1">
    <source>
        <dbReference type="SAM" id="SignalP"/>
    </source>
</evidence>
<feature type="signal peptide" evidence="1">
    <location>
        <begin position="1"/>
        <end position="17"/>
    </location>
</feature>
<organism evidence="2 3">
    <name type="scientific">Alkalimarinus alittae</name>
    <dbReference type="NCBI Taxonomy" id="2961619"/>
    <lineage>
        <taxon>Bacteria</taxon>
        <taxon>Pseudomonadati</taxon>
        <taxon>Pseudomonadota</taxon>
        <taxon>Gammaproteobacteria</taxon>
        <taxon>Alteromonadales</taxon>
        <taxon>Alteromonadaceae</taxon>
        <taxon>Alkalimarinus</taxon>
    </lineage>
</organism>
<evidence type="ECO:0000313" key="2">
    <source>
        <dbReference type="EMBL" id="UZE97909.1"/>
    </source>
</evidence>
<protein>
    <recommendedName>
        <fullName evidence="4">Lipoprotein</fullName>
    </recommendedName>
</protein>
<keyword evidence="3" id="KW-1185">Reference proteome</keyword>
<name>A0ABY6N7E7_9ALTE</name>
<dbReference type="Proteomes" id="UP001163739">
    <property type="component" value="Chromosome"/>
</dbReference>
<evidence type="ECO:0008006" key="4">
    <source>
        <dbReference type="Google" id="ProtNLM"/>
    </source>
</evidence>
<evidence type="ECO:0000313" key="3">
    <source>
        <dbReference type="Proteomes" id="UP001163739"/>
    </source>
</evidence>
<feature type="chain" id="PRO_5045189754" description="Lipoprotein" evidence="1">
    <location>
        <begin position="18"/>
        <end position="162"/>
    </location>
</feature>
<proteinExistence type="predicted"/>